<dbReference type="Pfam" id="PF00668">
    <property type="entry name" value="Condensation"/>
    <property type="match status" value="1"/>
</dbReference>
<accession>A0A3A0VMW7</accession>
<evidence type="ECO:0000313" key="3">
    <source>
        <dbReference type="Proteomes" id="UP000265541"/>
    </source>
</evidence>
<name>A0A3A0VMW7_STAGA</name>
<sequence length="435" mass="50683">MLYYLKSNLEDKSMRTIELSSAQQEVIKKEFIFVNSSINNIAGLFKVNSDLSLFEINEALNYIINQYESYKLRLTKVNAEYKQYLVEHQWHDFEYLDFSDNPTAFNQWVTQQVRKNIFTTHNALFEFTILKLPDESLGIFNIHHHTISDAWSAVLAGNTLCEYLLYGKKGCQSSQTFLDTIAEERTYRNSDKFITDQKFWKNKLTNFNNVSFFKSIPDNSGVGNRYRQTLEATTMKQLTSFCENNQLSISSLFTTALSLLKYKKTNATKLAVGILVHNRNQHFEKHIVGSYARILPLILDTDKDSTILDFITTVKRETFKLLKHRKYTYNDILRDSGFQQSILDCTVSFQQTQYNRDFVAQGYSDEWFSSHTNNVPFAINISSRNNHETLAIDYNYQSEVLTQYDVAQLHDCIMIILDDIINHSHKKLSEIELLS</sequence>
<comment type="caution">
    <text evidence="2">The sequence shown here is derived from an EMBL/GenBank/DDBJ whole genome shotgun (WGS) entry which is preliminary data.</text>
</comment>
<dbReference type="PANTHER" id="PTHR45527:SF1">
    <property type="entry name" value="FATTY ACID SYNTHASE"/>
    <property type="match status" value="1"/>
</dbReference>
<evidence type="ECO:0000313" key="2">
    <source>
        <dbReference type="EMBL" id="RIP34799.1"/>
    </source>
</evidence>
<gene>
    <name evidence="2" type="ORF">BUZ14_06370</name>
</gene>
<dbReference type="Gene3D" id="3.30.559.30">
    <property type="entry name" value="Nonribosomal peptide synthetase, condensation domain"/>
    <property type="match status" value="1"/>
</dbReference>
<dbReference type="OrthoDB" id="2396470at2"/>
<protein>
    <recommendedName>
        <fullName evidence="1">Condensation domain-containing protein</fullName>
    </recommendedName>
</protein>
<dbReference type="Gene3D" id="3.30.559.10">
    <property type="entry name" value="Chloramphenicol acetyltransferase-like domain"/>
    <property type="match status" value="1"/>
</dbReference>
<dbReference type="PANTHER" id="PTHR45527">
    <property type="entry name" value="NONRIBOSOMAL PEPTIDE SYNTHETASE"/>
    <property type="match status" value="1"/>
</dbReference>
<dbReference type="InterPro" id="IPR023213">
    <property type="entry name" value="CAT-like_dom_sf"/>
</dbReference>
<dbReference type="EMBL" id="QYJN01000003">
    <property type="protein sequence ID" value="RIP34799.1"/>
    <property type="molecule type" value="Genomic_DNA"/>
</dbReference>
<dbReference type="GO" id="GO:0005737">
    <property type="term" value="C:cytoplasm"/>
    <property type="evidence" value="ECO:0007669"/>
    <property type="project" value="TreeGrafter"/>
</dbReference>
<proteinExistence type="predicted"/>
<dbReference type="GO" id="GO:0003824">
    <property type="term" value="F:catalytic activity"/>
    <property type="evidence" value="ECO:0007669"/>
    <property type="project" value="InterPro"/>
</dbReference>
<dbReference type="Proteomes" id="UP000265541">
    <property type="component" value="Unassembled WGS sequence"/>
</dbReference>
<dbReference type="AlphaFoldDB" id="A0A3A0VMW7"/>
<dbReference type="InterPro" id="IPR001242">
    <property type="entry name" value="Condensation_dom"/>
</dbReference>
<feature type="domain" description="Condensation" evidence="1">
    <location>
        <begin position="16"/>
        <end position="435"/>
    </location>
</feature>
<dbReference type="GO" id="GO:0043041">
    <property type="term" value="P:amino acid activation for nonribosomal peptide biosynthetic process"/>
    <property type="evidence" value="ECO:0007669"/>
    <property type="project" value="TreeGrafter"/>
</dbReference>
<reference evidence="2 3" key="1">
    <citation type="journal article" date="2016" name="Front. Microbiol.">
        <title>Comprehensive Phylogenetic Analysis of Bovine Non-aureus Staphylococci Species Based on Whole-Genome Sequencing.</title>
        <authorList>
            <person name="Naushad S."/>
            <person name="Barkema H.W."/>
            <person name="Luby C."/>
            <person name="Condas L.A."/>
            <person name="Nobrega D.B."/>
            <person name="Carson D.A."/>
            <person name="De Buck J."/>
        </authorList>
    </citation>
    <scope>NUCLEOTIDE SEQUENCE [LARGE SCALE GENOMIC DNA]</scope>
    <source>
        <strain evidence="2 3">SNUC 4781</strain>
    </source>
</reference>
<dbReference type="GO" id="GO:0031177">
    <property type="term" value="F:phosphopantetheine binding"/>
    <property type="evidence" value="ECO:0007669"/>
    <property type="project" value="TreeGrafter"/>
</dbReference>
<dbReference type="GO" id="GO:0008610">
    <property type="term" value="P:lipid biosynthetic process"/>
    <property type="evidence" value="ECO:0007669"/>
    <property type="project" value="UniProtKB-ARBA"/>
</dbReference>
<dbReference type="GO" id="GO:0044550">
    <property type="term" value="P:secondary metabolite biosynthetic process"/>
    <property type="evidence" value="ECO:0007669"/>
    <property type="project" value="TreeGrafter"/>
</dbReference>
<dbReference type="SUPFAM" id="SSF52777">
    <property type="entry name" value="CoA-dependent acyltransferases"/>
    <property type="match status" value="2"/>
</dbReference>
<evidence type="ECO:0000259" key="1">
    <source>
        <dbReference type="Pfam" id="PF00668"/>
    </source>
</evidence>
<organism evidence="2 3">
    <name type="scientific">Staphylococcus gallinarum</name>
    <dbReference type="NCBI Taxonomy" id="1293"/>
    <lineage>
        <taxon>Bacteria</taxon>
        <taxon>Bacillati</taxon>
        <taxon>Bacillota</taxon>
        <taxon>Bacilli</taxon>
        <taxon>Bacillales</taxon>
        <taxon>Staphylococcaceae</taxon>
        <taxon>Staphylococcus</taxon>
    </lineage>
</organism>